<keyword evidence="4" id="KW-0547">Nucleotide-binding</keyword>
<comment type="caution">
    <text evidence="9">The sequence shown here is derived from an EMBL/GenBank/DDBJ whole genome shotgun (WGS) entry which is preliminary data.</text>
</comment>
<dbReference type="InterPro" id="IPR004365">
    <property type="entry name" value="NA-bd_OB_tRNA"/>
</dbReference>
<feature type="non-terminal residue" evidence="9">
    <location>
        <position position="1"/>
    </location>
</feature>
<dbReference type="Pfam" id="PF00152">
    <property type="entry name" value="tRNA-synt_2"/>
    <property type="match status" value="1"/>
</dbReference>
<feature type="domain" description="Aminoacyl-transfer RNA synthetases class-II family profile" evidence="8">
    <location>
        <begin position="102"/>
        <end position="391"/>
    </location>
</feature>
<evidence type="ECO:0000256" key="3">
    <source>
        <dbReference type="ARBA" id="ARBA00022598"/>
    </source>
</evidence>
<dbReference type="SUPFAM" id="SSF55681">
    <property type="entry name" value="Class II aaRS and biotin synthetases"/>
    <property type="match status" value="1"/>
</dbReference>
<dbReference type="EC" id="6.1.1.22" evidence="2"/>
<dbReference type="SUPFAM" id="SSF50249">
    <property type="entry name" value="Nucleic acid-binding proteins"/>
    <property type="match status" value="1"/>
</dbReference>
<organism evidence="9">
    <name type="scientific">marine sediment metagenome</name>
    <dbReference type="NCBI Taxonomy" id="412755"/>
    <lineage>
        <taxon>unclassified sequences</taxon>
        <taxon>metagenomes</taxon>
        <taxon>ecological metagenomes</taxon>
    </lineage>
</organism>
<dbReference type="GO" id="GO:0004816">
    <property type="term" value="F:asparagine-tRNA ligase activity"/>
    <property type="evidence" value="ECO:0007669"/>
    <property type="project" value="UniProtKB-EC"/>
</dbReference>
<dbReference type="InterPro" id="IPR045864">
    <property type="entry name" value="aa-tRNA-synth_II/BPL/LPL"/>
</dbReference>
<keyword evidence="3" id="KW-0436">Ligase</keyword>
<evidence type="ECO:0000256" key="1">
    <source>
        <dbReference type="ARBA" id="ARBA00008226"/>
    </source>
</evidence>
<keyword evidence="6" id="KW-0648">Protein biosynthesis</keyword>
<dbReference type="Gene3D" id="3.30.930.10">
    <property type="entry name" value="Bira Bifunctional Protein, Domain 2"/>
    <property type="match status" value="1"/>
</dbReference>
<comment type="similarity">
    <text evidence="1">Belongs to the class-II aminoacyl-tRNA synthetase family.</text>
</comment>
<accession>X1BI95</accession>
<reference evidence="9" key="1">
    <citation type="journal article" date="2014" name="Front. Microbiol.">
        <title>High frequency of phylogenetically diverse reductive dehalogenase-homologous genes in deep subseafloor sedimentary metagenomes.</title>
        <authorList>
            <person name="Kawai M."/>
            <person name="Futagami T."/>
            <person name="Toyoda A."/>
            <person name="Takaki Y."/>
            <person name="Nishi S."/>
            <person name="Hori S."/>
            <person name="Arai W."/>
            <person name="Tsubouchi T."/>
            <person name="Morono Y."/>
            <person name="Uchiyama I."/>
            <person name="Ito T."/>
            <person name="Fujiyama A."/>
            <person name="Inagaki F."/>
            <person name="Takami H."/>
        </authorList>
    </citation>
    <scope>NUCLEOTIDE SEQUENCE</scope>
    <source>
        <strain evidence="9">Expedition CK06-06</strain>
    </source>
</reference>
<keyword evidence="5" id="KW-0067">ATP-binding</keyword>
<evidence type="ECO:0000256" key="6">
    <source>
        <dbReference type="ARBA" id="ARBA00022917"/>
    </source>
</evidence>
<dbReference type="NCBIfam" id="NF003037">
    <property type="entry name" value="PRK03932.1"/>
    <property type="match status" value="1"/>
</dbReference>
<dbReference type="InterPro" id="IPR004522">
    <property type="entry name" value="Asn-tRNA-ligase"/>
</dbReference>
<keyword evidence="7" id="KW-0030">Aminoacyl-tRNA synthetase</keyword>
<evidence type="ECO:0000259" key="8">
    <source>
        <dbReference type="PROSITE" id="PS50862"/>
    </source>
</evidence>
<sequence>GNIVFLLVRDGTGMLQCVVSKNNVDNKVFESVQKITQESSLIVTGNVRKEERAIGGYELFINDIKILQIVSDYPITPKSHGVGFLMKNRHLWLRSKKQHAILKIRAEVIKACREYLDKNGFINIDTPILTPAACEGTSTLFETKYFDQMAYLSQSGQLYNEATIMSFGKVYCYGPTFRAEKSKTRRHLMEFWMIEPEMAYFDWEDNIEVQEEFVTYIVQTVLKNRRSELEILERNLSKLEIIKPPFPKISYDEALEILKKEGKDINWGDDFGAGEETIISKSFDKPVFIHHYPMKCKAFYMKPDPERPDVSLSNDLIAPEGYGEIIGGGQRIDNLELLEEKIKEHNLPRDAFKWYLDLRKYGTVPHSGFGLGIERTVAWICKLKHIRETIPFPRLLYKIYP</sequence>
<dbReference type="InterPro" id="IPR002312">
    <property type="entry name" value="Asp/Asn-tRNA-synth_IIb"/>
</dbReference>
<dbReference type="EMBL" id="BART01003065">
    <property type="protein sequence ID" value="GAG71776.1"/>
    <property type="molecule type" value="Genomic_DNA"/>
</dbReference>
<evidence type="ECO:0000256" key="7">
    <source>
        <dbReference type="ARBA" id="ARBA00023146"/>
    </source>
</evidence>
<evidence type="ECO:0000313" key="9">
    <source>
        <dbReference type="EMBL" id="GAG71776.1"/>
    </source>
</evidence>
<proteinExistence type="inferred from homology"/>
<dbReference type="GO" id="GO:0006421">
    <property type="term" value="P:asparaginyl-tRNA aminoacylation"/>
    <property type="evidence" value="ECO:0007669"/>
    <property type="project" value="InterPro"/>
</dbReference>
<dbReference type="NCBIfam" id="NF003483">
    <property type="entry name" value="PRK05159.1"/>
    <property type="match status" value="1"/>
</dbReference>
<evidence type="ECO:0000256" key="5">
    <source>
        <dbReference type="ARBA" id="ARBA00022840"/>
    </source>
</evidence>
<dbReference type="InterPro" id="IPR012340">
    <property type="entry name" value="NA-bd_OB-fold"/>
</dbReference>
<evidence type="ECO:0000256" key="4">
    <source>
        <dbReference type="ARBA" id="ARBA00022741"/>
    </source>
</evidence>
<dbReference type="InterPro" id="IPR006195">
    <property type="entry name" value="aa-tRNA-synth_II"/>
</dbReference>
<gene>
    <name evidence="9" type="ORF">S01H4_08773</name>
</gene>
<dbReference type="PANTHER" id="PTHR22594">
    <property type="entry name" value="ASPARTYL/LYSYL-TRNA SYNTHETASE"/>
    <property type="match status" value="1"/>
</dbReference>
<dbReference type="Gene3D" id="2.40.50.140">
    <property type="entry name" value="Nucleic acid-binding proteins"/>
    <property type="match status" value="1"/>
</dbReference>
<dbReference type="NCBIfam" id="TIGR00457">
    <property type="entry name" value="asnS"/>
    <property type="match status" value="1"/>
</dbReference>
<dbReference type="PANTHER" id="PTHR22594:SF34">
    <property type="entry name" value="ASPARAGINE--TRNA LIGASE, MITOCHONDRIAL-RELATED"/>
    <property type="match status" value="1"/>
</dbReference>
<dbReference type="GO" id="GO:0005524">
    <property type="term" value="F:ATP binding"/>
    <property type="evidence" value="ECO:0007669"/>
    <property type="project" value="UniProtKB-KW"/>
</dbReference>
<dbReference type="Pfam" id="PF01336">
    <property type="entry name" value="tRNA_anti-codon"/>
    <property type="match status" value="1"/>
</dbReference>
<name>X1BI95_9ZZZZ</name>
<dbReference type="PRINTS" id="PR01042">
    <property type="entry name" value="TRNASYNTHASP"/>
</dbReference>
<dbReference type="InterPro" id="IPR004364">
    <property type="entry name" value="Aa-tRNA-synt_II"/>
</dbReference>
<dbReference type="PROSITE" id="PS50862">
    <property type="entry name" value="AA_TRNA_LIGASE_II"/>
    <property type="match status" value="1"/>
</dbReference>
<dbReference type="CDD" id="cd00776">
    <property type="entry name" value="AsxRS_core"/>
    <property type="match status" value="1"/>
</dbReference>
<dbReference type="GO" id="GO:0003676">
    <property type="term" value="F:nucleic acid binding"/>
    <property type="evidence" value="ECO:0007669"/>
    <property type="project" value="InterPro"/>
</dbReference>
<protein>
    <recommendedName>
        <fullName evidence="2">asparagine--tRNA ligase</fullName>
        <ecNumber evidence="2">6.1.1.22</ecNumber>
    </recommendedName>
</protein>
<evidence type="ECO:0000256" key="2">
    <source>
        <dbReference type="ARBA" id="ARBA00012816"/>
    </source>
</evidence>
<dbReference type="AlphaFoldDB" id="X1BI95"/>